<gene>
    <name evidence="6" type="ORF">PVAP13_6KG291200</name>
</gene>
<proteinExistence type="inferred from homology"/>
<evidence type="ECO:0000256" key="4">
    <source>
        <dbReference type="RuleBase" id="RU003718"/>
    </source>
</evidence>
<evidence type="ECO:0000256" key="5">
    <source>
        <dbReference type="RuleBase" id="RU362057"/>
    </source>
</evidence>
<dbReference type="Proteomes" id="UP000823388">
    <property type="component" value="Chromosome 6K"/>
</dbReference>
<dbReference type="Pfam" id="PF00201">
    <property type="entry name" value="UDPGT"/>
    <property type="match status" value="1"/>
</dbReference>
<dbReference type="EMBL" id="CM029047">
    <property type="protein sequence ID" value="KAG2584287.1"/>
    <property type="molecule type" value="Genomic_DNA"/>
</dbReference>
<dbReference type="CDD" id="cd03784">
    <property type="entry name" value="GT1_Gtf-like"/>
    <property type="match status" value="1"/>
</dbReference>
<reference evidence="6" key="1">
    <citation type="submission" date="2020-05" db="EMBL/GenBank/DDBJ databases">
        <title>WGS assembly of Panicum virgatum.</title>
        <authorList>
            <person name="Lovell J.T."/>
            <person name="Jenkins J."/>
            <person name="Shu S."/>
            <person name="Juenger T.E."/>
            <person name="Schmutz J."/>
        </authorList>
    </citation>
    <scope>NUCLEOTIDE SEQUENCE</scope>
    <source>
        <strain evidence="6">AP13</strain>
    </source>
</reference>
<organism evidence="6 7">
    <name type="scientific">Panicum virgatum</name>
    <name type="common">Blackwell switchgrass</name>
    <dbReference type="NCBI Taxonomy" id="38727"/>
    <lineage>
        <taxon>Eukaryota</taxon>
        <taxon>Viridiplantae</taxon>
        <taxon>Streptophyta</taxon>
        <taxon>Embryophyta</taxon>
        <taxon>Tracheophyta</taxon>
        <taxon>Spermatophyta</taxon>
        <taxon>Magnoliopsida</taxon>
        <taxon>Liliopsida</taxon>
        <taxon>Poales</taxon>
        <taxon>Poaceae</taxon>
        <taxon>PACMAD clade</taxon>
        <taxon>Panicoideae</taxon>
        <taxon>Panicodae</taxon>
        <taxon>Paniceae</taxon>
        <taxon>Panicinae</taxon>
        <taxon>Panicum</taxon>
        <taxon>Panicum sect. Hiantes</taxon>
    </lineage>
</organism>
<evidence type="ECO:0000313" key="6">
    <source>
        <dbReference type="EMBL" id="KAG2584287.1"/>
    </source>
</evidence>
<name>A0A8T0REE6_PANVG</name>
<dbReference type="AlphaFoldDB" id="A0A8T0REE6"/>
<sequence>MGEEGQEQTVRRRVLLLCSPCMGHLIPFAELSRRLVADHGLDATLLFAAATSPPSAQYLALAASAPDGVDLVALPAPPADALPPSAPVRVRAAHAVVSSVPRVREVARSLAAAAPLAALMVDMIGTPARQVAAELGVPSYVFFTSPWMMLSLFLHLPELDASRSGEHLLDATEPICLPGYAPIHAHELPRSMLADRSSESYTGLLAMAKEFRAGVDGILVNTFRDLEPAVGDGLEGLEVPVHPVGPLVMTRPARVDQDHECLRWLDQQPHRSVVYVSFGSGGTLTWQQTAELALGLERSQHRFIWAVKKPHQDTASGSFFGTAQGEETSMDYLPKGFIERTSGIGLVIQAWAKQPLILAHASVRCFITHCGWNSALESILNAVPMIAWPLFAEQHMNASLLEIQVGVATRIKIGPHRFITKEEIASAIHRVMEGQEAERMMKRASELREKSLYDLSKVGCTTQALTQALAQIADTWK</sequence>
<evidence type="ECO:0000256" key="3">
    <source>
        <dbReference type="ARBA" id="ARBA00022679"/>
    </source>
</evidence>
<dbReference type="SUPFAM" id="SSF53756">
    <property type="entry name" value="UDP-Glycosyltransferase/glycogen phosphorylase"/>
    <property type="match status" value="1"/>
</dbReference>
<keyword evidence="3 4" id="KW-0808">Transferase</keyword>
<comment type="caution">
    <text evidence="6">The sequence shown here is derived from an EMBL/GenBank/DDBJ whole genome shotgun (WGS) entry which is preliminary data.</text>
</comment>
<dbReference type="PANTHER" id="PTHR48046">
    <property type="entry name" value="UDP-GLYCOSYLTRANSFERASE 72E1"/>
    <property type="match status" value="1"/>
</dbReference>
<keyword evidence="7" id="KW-1185">Reference proteome</keyword>
<evidence type="ECO:0000256" key="1">
    <source>
        <dbReference type="ARBA" id="ARBA00009995"/>
    </source>
</evidence>
<comment type="similarity">
    <text evidence="1 4">Belongs to the UDP-glycosyltransferase family.</text>
</comment>
<dbReference type="OrthoDB" id="5835829at2759"/>
<dbReference type="Gene3D" id="3.40.50.2000">
    <property type="entry name" value="Glycogen Phosphorylase B"/>
    <property type="match status" value="2"/>
</dbReference>
<keyword evidence="2 4" id="KW-0328">Glycosyltransferase</keyword>
<dbReference type="InterPro" id="IPR002213">
    <property type="entry name" value="UDP_glucos_trans"/>
</dbReference>
<dbReference type="InterPro" id="IPR035595">
    <property type="entry name" value="UDP_glycos_trans_CS"/>
</dbReference>
<dbReference type="EC" id="2.4.1.-" evidence="5"/>
<dbReference type="PROSITE" id="PS00375">
    <property type="entry name" value="UDPGT"/>
    <property type="match status" value="1"/>
</dbReference>
<protein>
    <recommendedName>
        <fullName evidence="5">Glycosyltransferase</fullName>
        <ecNumber evidence="5">2.4.1.-</ecNumber>
    </recommendedName>
</protein>
<dbReference type="GO" id="GO:0008194">
    <property type="term" value="F:UDP-glycosyltransferase activity"/>
    <property type="evidence" value="ECO:0007669"/>
    <property type="project" value="InterPro"/>
</dbReference>
<evidence type="ECO:0000313" key="7">
    <source>
        <dbReference type="Proteomes" id="UP000823388"/>
    </source>
</evidence>
<dbReference type="PANTHER" id="PTHR48046:SF6">
    <property type="entry name" value="GLYCOSYLTRANSFERASE"/>
    <property type="match status" value="1"/>
</dbReference>
<evidence type="ECO:0000256" key="2">
    <source>
        <dbReference type="ARBA" id="ARBA00022676"/>
    </source>
</evidence>
<accession>A0A8T0REE6</accession>
<dbReference type="FunFam" id="3.40.50.2000:FF:000056">
    <property type="entry name" value="Glycosyltransferase"/>
    <property type="match status" value="1"/>
</dbReference>